<evidence type="ECO:0000256" key="2">
    <source>
        <dbReference type="PROSITE-ProRule" id="PRU00285"/>
    </source>
</evidence>
<dbReference type="InterPro" id="IPR008978">
    <property type="entry name" value="HSP20-like_chaperone"/>
</dbReference>
<dbReference type="PANTHER" id="PTHR11527">
    <property type="entry name" value="HEAT-SHOCK PROTEIN 20 FAMILY MEMBER"/>
    <property type="match status" value="1"/>
</dbReference>
<sequence length="92" mass="10945">MFPHKTSGFVNTRVDWKETLESHVFKADLSGMRKEEVKVEVEDDKVLLISRERNVNKEVKSDTWHHVERSSDKFSRRFRLSENVKMNQIKAL</sequence>
<reference evidence="5" key="1">
    <citation type="journal article" date="2023" name="Plant J.">
        <title>Genome sequences and population genomics provide insights into the demographic history, inbreeding, and mutation load of two 'living fossil' tree species of Dipteronia.</title>
        <authorList>
            <person name="Feng Y."/>
            <person name="Comes H.P."/>
            <person name="Chen J."/>
            <person name="Zhu S."/>
            <person name="Lu R."/>
            <person name="Zhang X."/>
            <person name="Li P."/>
            <person name="Qiu J."/>
            <person name="Olsen K.M."/>
            <person name="Qiu Y."/>
        </authorList>
    </citation>
    <scope>NUCLEOTIDE SEQUENCE</scope>
    <source>
        <strain evidence="5">KIB01</strain>
    </source>
</reference>
<dbReference type="AlphaFoldDB" id="A0AAD9WWD9"/>
<evidence type="ECO:0000259" key="4">
    <source>
        <dbReference type="PROSITE" id="PS01031"/>
    </source>
</evidence>
<accession>A0AAD9WWD9</accession>
<dbReference type="InterPro" id="IPR002068">
    <property type="entry name" value="A-crystallin/Hsp20_dom"/>
</dbReference>
<comment type="similarity">
    <text evidence="2 3">Belongs to the small heat shock protein (HSP20) family.</text>
</comment>
<evidence type="ECO:0000256" key="3">
    <source>
        <dbReference type="RuleBase" id="RU003616"/>
    </source>
</evidence>
<dbReference type="Proteomes" id="UP001280121">
    <property type="component" value="Unassembled WGS sequence"/>
</dbReference>
<evidence type="ECO:0000313" key="5">
    <source>
        <dbReference type="EMBL" id="KAK2644957.1"/>
    </source>
</evidence>
<dbReference type="SUPFAM" id="SSF49764">
    <property type="entry name" value="HSP20-like chaperones"/>
    <property type="match status" value="1"/>
</dbReference>
<organism evidence="5 6">
    <name type="scientific">Dipteronia dyeriana</name>
    <dbReference type="NCBI Taxonomy" id="168575"/>
    <lineage>
        <taxon>Eukaryota</taxon>
        <taxon>Viridiplantae</taxon>
        <taxon>Streptophyta</taxon>
        <taxon>Embryophyta</taxon>
        <taxon>Tracheophyta</taxon>
        <taxon>Spermatophyta</taxon>
        <taxon>Magnoliopsida</taxon>
        <taxon>eudicotyledons</taxon>
        <taxon>Gunneridae</taxon>
        <taxon>Pentapetalae</taxon>
        <taxon>rosids</taxon>
        <taxon>malvids</taxon>
        <taxon>Sapindales</taxon>
        <taxon>Sapindaceae</taxon>
        <taxon>Hippocastanoideae</taxon>
        <taxon>Acereae</taxon>
        <taxon>Dipteronia</taxon>
    </lineage>
</organism>
<proteinExistence type="inferred from homology"/>
<evidence type="ECO:0000256" key="1">
    <source>
        <dbReference type="ARBA" id="ARBA00023016"/>
    </source>
</evidence>
<dbReference type="PROSITE" id="PS01031">
    <property type="entry name" value="SHSP"/>
    <property type="match status" value="1"/>
</dbReference>
<comment type="caution">
    <text evidence="5">The sequence shown here is derived from an EMBL/GenBank/DDBJ whole genome shotgun (WGS) entry which is preliminary data.</text>
</comment>
<dbReference type="EMBL" id="JANJYI010000006">
    <property type="protein sequence ID" value="KAK2644957.1"/>
    <property type="molecule type" value="Genomic_DNA"/>
</dbReference>
<name>A0AAD9WWD9_9ROSI</name>
<keyword evidence="1" id="KW-0346">Stress response</keyword>
<dbReference type="Gene3D" id="2.60.40.790">
    <property type="match status" value="1"/>
</dbReference>
<dbReference type="InterPro" id="IPR031107">
    <property type="entry name" value="Small_HSP"/>
</dbReference>
<dbReference type="Pfam" id="PF00011">
    <property type="entry name" value="HSP20"/>
    <property type="match status" value="1"/>
</dbReference>
<evidence type="ECO:0000313" key="6">
    <source>
        <dbReference type="Proteomes" id="UP001280121"/>
    </source>
</evidence>
<keyword evidence="6" id="KW-1185">Reference proteome</keyword>
<feature type="domain" description="SHSP" evidence="4">
    <location>
        <begin position="5"/>
        <end position="92"/>
    </location>
</feature>
<gene>
    <name evidence="5" type="ORF">Ddye_020152</name>
</gene>
<protein>
    <recommendedName>
        <fullName evidence="4">SHSP domain-containing protein</fullName>
    </recommendedName>
</protein>